<protein>
    <recommendedName>
        <fullName evidence="2">Thoeris protein ThsA Macro domain-containing protein</fullName>
    </recommendedName>
</protein>
<evidence type="ECO:0000256" key="1">
    <source>
        <dbReference type="SAM" id="Phobius"/>
    </source>
</evidence>
<dbReference type="Pfam" id="PF20016">
    <property type="entry name" value="ThsA_Macro"/>
    <property type="match status" value="1"/>
</dbReference>
<accession>A0ABM9C333</accession>
<feature type="domain" description="Thoeris protein ThsA Macro" evidence="2">
    <location>
        <begin position="76"/>
        <end position="258"/>
    </location>
</feature>
<gene>
    <name evidence="3" type="ORF">PAECIP111893_01592</name>
</gene>
<evidence type="ECO:0000313" key="3">
    <source>
        <dbReference type="EMBL" id="CAH1201374.1"/>
    </source>
</evidence>
<evidence type="ECO:0000259" key="2">
    <source>
        <dbReference type="Pfam" id="PF20016"/>
    </source>
</evidence>
<comment type="caution">
    <text evidence="3">The sequence shown here is derived from an EMBL/GenBank/DDBJ whole genome shotgun (WGS) entry which is preliminary data.</text>
</comment>
<feature type="transmembrane region" description="Helical" evidence="1">
    <location>
        <begin position="12"/>
        <end position="34"/>
    </location>
</feature>
<dbReference type="RefSeq" id="WP_236339934.1">
    <property type="nucleotide sequence ID" value="NZ_CAKMMF010000007.1"/>
</dbReference>
<sequence>MKVTFFNKKILHTFYGFLSVISVITSIVFLFVQIDPKSKAVIGGGALVLLVLAYIGIWIHANMRRSIKLTINTSEIEVKFGDIFTEEADLRAIAFNEYFDTLVDEKVISSSSLNGIYIKKFYQGNVAALDNIISSDTHLPEMIASENVGRTAGKKTKYRLGTICTVDDYLLTAFSRFDDNNKAYLEMNDYINCLLNFWNEADRVYAGRTIALPVLGSGITRFRGYENILDQELLELIIWTFKVSRIKFAYPSKVKIVVWQKKHEKINLLALKDLETRK</sequence>
<feature type="transmembrane region" description="Helical" evidence="1">
    <location>
        <begin position="40"/>
        <end position="59"/>
    </location>
</feature>
<name>A0ABM9C333_9BACL</name>
<keyword evidence="4" id="KW-1185">Reference proteome</keyword>
<proteinExistence type="predicted"/>
<keyword evidence="1" id="KW-0472">Membrane</keyword>
<evidence type="ECO:0000313" key="4">
    <source>
        <dbReference type="Proteomes" id="UP000838686"/>
    </source>
</evidence>
<dbReference type="InterPro" id="IPR045535">
    <property type="entry name" value="ThsA_Macro"/>
</dbReference>
<organism evidence="3 4">
    <name type="scientific">Paenibacillus plantiphilus</name>
    <dbReference type="NCBI Taxonomy" id="2905650"/>
    <lineage>
        <taxon>Bacteria</taxon>
        <taxon>Bacillati</taxon>
        <taxon>Bacillota</taxon>
        <taxon>Bacilli</taxon>
        <taxon>Bacillales</taxon>
        <taxon>Paenibacillaceae</taxon>
        <taxon>Paenibacillus</taxon>
    </lineage>
</organism>
<reference evidence="3" key="1">
    <citation type="submission" date="2022-01" db="EMBL/GenBank/DDBJ databases">
        <authorList>
            <person name="Criscuolo A."/>
        </authorList>
    </citation>
    <scope>NUCLEOTIDE SEQUENCE</scope>
    <source>
        <strain evidence="3">CIP111893</strain>
    </source>
</reference>
<keyword evidence="1" id="KW-1133">Transmembrane helix</keyword>
<keyword evidence="1" id="KW-0812">Transmembrane</keyword>
<dbReference type="EMBL" id="CAKMMF010000007">
    <property type="protein sequence ID" value="CAH1201374.1"/>
    <property type="molecule type" value="Genomic_DNA"/>
</dbReference>
<dbReference type="Proteomes" id="UP000838686">
    <property type="component" value="Unassembled WGS sequence"/>
</dbReference>